<dbReference type="InterPro" id="IPR011047">
    <property type="entry name" value="Quinoprotein_ADH-like_sf"/>
</dbReference>
<dbReference type="PROSITE" id="PS50294">
    <property type="entry name" value="WD_REPEATS_REGION"/>
    <property type="match status" value="2"/>
</dbReference>
<proteinExistence type="predicted"/>
<reference evidence="4" key="4">
    <citation type="submission" date="2000-03" db="EMBL/GenBank/DDBJ databases">
        <authorList>
            <person name="EU Arabidopsis sequencing project"/>
        </authorList>
    </citation>
    <scope>NUCLEOTIDE SEQUENCE</scope>
</reference>
<feature type="repeat" description="WD" evidence="3">
    <location>
        <begin position="106"/>
        <end position="135"/>
    </location>
</feature>
<accession>O82640</accession>
<name>O82640_ARATH</name>
<dbReference type="FunFam" id="2.130.10.10:FF:001786">
    <property type="entry name" value="Probable cytosolic iron-sulfur protein assembly protein Ciao1"/>
    <property type="match status" value="1"/>
</dbReference>
<reference key="2">
    <citation type="journal article" date="1999" name="Nature">
        <title>Sequence and analysis of chromosome 4 of the plant Arabidopsis thaliana.</title>
        <authorList>
            <consortium name="EU"/>
            <consortium name="CSHL and WU Arabidopsis Sequencing Project"/>
            <person name="Mayer K."/>
            <person name="Schuller C."/>
            <person name="Wambutt R."/>
            <person name="Murphy G."/>
            <person name="Volckaert G."/>
            <person name="Pohl T."/>
            <person name="Dusterhoft A."/>
            <person name="Stiekema W."/>
            <person name="Entian K.D."/>
            <person name="Terryn N."/>
            <person name="Harris B."/>
            <person name="Ansorge W."/>
            <person name="Brandt P."/>
            <person name="Grivell L."/>
            <person name="Rieger M."/>
            <person name="Weichselgartner M."/>
            <person name="de Simone V."/>
            <person name="Obermaier B."/>
            <person name="Mache R."/>
            <person name="Muller M."/>
            <person name="Kreis M."/>
            <person name="Delseny M."/>
            <person name="Puigdomenech P."/>
            <person name="Watson M."/>
            <person name="Schmidtheini T."/>
            <person name="Reichert B."/>
            <person name="Portatelle D."/>
            <person name="Perez-Alonso M."/>
            <person name="Boutry M."/>
            <person name="Bancroft I."/>
            <person name="Vos P."/>
            <person name="Hoheisel J."/>
            <person name="Zimmermann W."/>
            <person name="Wedler H."/>
            <person name="Ridley P."/>
            <person name="Langham S.A."/>
            <person name="McCullagh B."/>
            <person name="Bilham L."/>
            <person name="Robben J."/>
            <person name="Van der Schueren J."/>
            <person name="Grymonprez B."/>
            <person name="Chuang Y.J."/>
            <person name="Vandenbussche F."/>
            <person name="Braeken M."/>
            <person name="Weltjens I."/>
            <person name="Voet M."/>
            <person name="Bastiaens I."/>
            <person name="Aert R."/>
            <person name="Defoor E."/>
            <person name="Weitzenegger T."/>
            <person name="Bothe G."/>
            <person name="Ramsperger U."/>
            <person name="Hilbert H."/>
            <person name="Braun M."/>
            <person name="Holzer E."/>
            <person name="Brandt A."/>
            <person name="Peters S."/>
            <person name="van Staveren M."/>
            <person name="Dirske W."/>
            <person name="Mooijman P."/>
            <person name="Klein Lankhorst R."/>
            <person name="Rose M."/>
            <person name="Hauf J."/>
            <person name="Kotter P."/>
            <person name="Berneiser S."/>
            <person name="Hempel S."/>
            <person name="Feldpausch M."/>
            <person name="Lamberth S."/>
            <person name="Van den Daele H."/>
            <person name="De Keyser A."/>
            <person name="Buysshaert C."/>
            <person name="Gielen J."/>
            <person name="Villarroel R."/>
            <person name="De Clercq R."/>
            <person name="Van Montagu M."/>
            <person name="Rogers J."/>
            <person name="Cronin A."/>
            <person name="Quail M."/>
            <person name="Bray-Allen S."/>
            <person name="Clark L."/>
            <person name="Doggett J."/>
            <person name="Hall S."/>
            <person name="Kay M."/>
            <person name="Lennard N."/>
            <person name="McLay K."/>
            <person name="Mayes R."/>
            <person name="Pettett A."/>
            <person name="Rajandream M.A."/>
            <person name="Lyne M."/>
            <person name="Benes V."/>
            <person name="Rechmann S."/>
            <person name="Borkova D."/>
            <person name="Blocker H."/>
            <person name="Scharfe M."/>
            <person name="Grimm M."/>
            <person name="Lohnert T.H."/>
            <person name="Dose S."/>
            <person name="de Haan M."/>
            <person name="Maarse A."/>
            <person name="Schafer M."/>
            <person name="Muller-Auer S."/>
            <person name="Gabel C."/>
            <person name="Fuchs M."/>
            <person name="Fartmann B."/>
            <person name="Granderath K."/>
            <person name="Dauner D."/>
            <person name="Herzl A."/>
            <person name="Neumann S."/>
            <person name="Argiriou A."/>
            <person name="Vitale D."/>
            <person name="Liguori R."/>
            <person name="Piravandi E."/>
            <person name="Massenet O."/>
            <person name="Quigley F."/>
            <person name="Clabauld G."/>
            <person name="Mundlein A."/>
            <person name="Felber R."/>
            <person name="Schnabl S."/>
            <person name="Hiller R."/>
            <person name="Schmidt W."/>
            <person name="Lecharny A."/>
            <person name="Aubourg S."/>
            <person name="Chefdor F."/>
            <person name="Cooke R."/>
            <person name="Berger C."/>
            <person name="Montfort A."/>
            <person name="Casacuberta E."/>
            <person name="Gibbons T."/>
            <person name="Weber N."/>
            <person name="Vandenbol M."/>
            <person name="Bargues M."/>
            <person name="Terol J."/>
            <person name="Torres A."/>
            <person name="Perez-Perez A."/>
            <person name="Purnelle B."/>
            <person name="Bent E."/>
            <person name="Johnson S."/>
            <person name="Tacon D."/>
            <person name="Jesse T."/>
            <person name="Heijnen L."/>
            <person name="Schwarz S."/>
            <person name="Scholler P."/>
            <person name="Heber S."/>
            <person name="Francs P."/>
            <person name="Bielke C."/>
            <person name="Frishman D."/>
            <person name="Haase D."/>
            <person name="Lemcke K."/>
            <person name="Mewes H.W."/>
            <person name="Stocker S."/>
            <person name="Zaccaria P."/>
            <person name="Bevan M."/>
            <person name="Wilson R.K."/>
            <person name="de la Bastide M."/>
            <person name="Habermann K."/>
            <person name="Parnell L."/>
            <person name="Dedhia N."/>
            <person name="Gnoj L."/>
            <person name="Schutz K."/>
            <person name="Huang E."/>
            <person name="Spiegel L."/>
            <person name="Sehkon M."/>
            <person name="Murray J."/>
            <person name="Sheet P."/>
            <person name="Cordes M."/>
            <person name="Abu-Threideh J."/>
            <person name="Stoneking T."/>
            <person name="Kalicki J."/>
            <person name="Graves T."/>
            <person name="Harmon G."/>
            <person name="Edwards J."/>
            <person name="Latreille P."/>
            <person name="Courtney L."/>
            <person name="Cloud J."/>
            <person name="Abbott A."/>
            <person name="Scott K."/>
            <person name="Johnson D."/>
            <person name="Minx P."/>
            <person name="Bentley D."/>
            <person name="Fulton B."/>
            <person name="Miller N."/>
            <person name="Greco T."/>
            <person name="Kemp K."/>
            <person name="Kramer J."/>
            <person name="Fulton L."/>
            <person name="Mardis E."/>
            <person name="Dante M."/>
            <person name="Pepin K."/>
            <person name="Hillier L."/>
            <person name="Nelson J."/>
            <person name="Spieth J."/>
            <person name="Ryan E."/>
            <person name="Andrews S."/>
            <person name="Geisel C."/>
            <person name="Layman D."/>
            <person name="Du H."/>
            <person name="Ali J."/>
            <person name="Berghoff A."/>
            <person name="Jones K."/>
            <person name="Drone K."/>
            <person name="Cotton M."/>
            <person name="Joshu C."/>
            <person name="Antonoiu B."/>
            <person name="Zidanic M."/>
            <person name="Strong C."/>
            <person name="Sun H."/>
            <person name="Lamar B."/>
            <person name="Yordan C."/>
            <person name="Ma P."/>
            <person name="Zhong J."/>
            <person name="Preston R."/>
            <person name="Vil D."/>
            <person name="Shekher M."/>
            <person name="Matero A."/>
            <person name="Shah R."/>
            <person name="Swaby I.K."/>
            <person name="O'Shaughnessy A."/>
            <person name="Rodriguez M."/>
            <person name="Hoffmann J."/>
            <person name="Till S."/>
            <person name="Granat S."/>
            <person name="Shohdy N."/>
            <person name="Hasegawa A."/>
            <person name="Hameed A."/>
            <person name="Lodhi M."/>
            <person name="Johnson A."/>
            <person name="Chen E."/>
            <person name="Marra M."/>
            <person name="Martienssen R."/>
            <person name="McCombie W.R."/>
        </authorList>
    </citation>
    <scope>NUCLEOTIDE SEQUENCE [LARGE SCALE GENOMIC DNA]</scope>
    <source>
        <strain>cv. Columbia</strain>
    </source>
</reference>
<reference evidence="4" key="1">
    <citation type="submission" date="1998-10" db="EMBL/GenBank/DDBJ databases">
        <authorList>
            <person name="Bevan M."/>
            <person name="Terryn N."/>
            <person name="Ardiles W."/>
            <person name="Buysshaert C."/>
            <person name="Dasseville R."/>
            <person name="De Clerck R."/>
            <person name="De Keyser A."/>
            <person name="Neyt P."/>
            <person name="Rouze P."/>
            <person name="Van Den Daele H."/>
            <person name="Villaroel R."/>
            <person name="Gielen J."/>
            <person name="Van Montagu M."/>
            <person name="Hoheisel J."/>
            <person name="Mewes H.W."/>
            <person name="Lemcke K."/>
            <person name="Mayer K.F.X."/>
        </authorList>
    </citation>
    <scope>NUCLEOTIDE SEQUENCE</scope>
</reference>
<evidence type="ECO:0000256" key="1">
    <source>
        <dbReference type="ARBA" id="ARBA00022574"/>
    </source>
</evidence>
<dbReference type="SMART" id="SM00320">
    <property type="entry name" value="WD40"/>
    <property type="match status" value="3"/>
</dbReference>
<feature type="repeat" description="WD" evidence="3">
    <location>
        <begin position="16"/>
        <end position="49"/>
    </location>
</feature>
<dbReference type="PANTHER" id="PTHR19920">
    <property type="entry name" value="WD40 PROTEIN CIAO1"/>
    <property type="match status" value="1"/>
</dbReference>
<dbReference type="Gene3D" id="2.130.10.10">
    <property type="entry name" value="YVTN repeat-like/Quinoprotein amine dehydrogenase"/>
    <property type="match status" value="2"/>
</dbReference>
<keyword evidence="2" id="KW-0677">Repeat</keyword>
<reference evidence="5" key="3">
    <citation type="submission" date="2000-03" db="EMBL/GenBank/DDBJ databases">
        <authorList>
            <person name="Terryn N."/>
            <person name="Ardiles W."/>
            <person name="Buysshaert C."/>
            <person name="Dasseville R."/>
            <person name="De Clerck R."/>
            <person name="De Keyser A."/>
            <person name="Neyt P."/>
            <person name="Rouze P."/>
            <person name="Van Den Daele H."/>
            <person name="Villaroel R."/>
            <person name="Gielen J."/>
            <person name="Van Montagu M."/>
            <person name="Mewes H.W."/>
            <person name="Lemcke K."/>
            <person name="Mayer K.F.X."/>
        </authorList>
    </citation>
    <scope>NUCLEOTIDE SEQUENCE</scope>
</reference>
<dbReference type="InterPro" id="IPR015943">
    <property type="entry name" value="WD40/YVTN_repeat-like_dom_sf"/>
</dbReference>
<dbReference type="SUPFAM" id="SSF50998">
    <property type="entry name" value="Quinoprotein alcohol dehydrogenase-like"/>
    <property type="match status" value="1"/>
</dbReference>
<dbReference type="PIR" id="T05307">
    <property type="entry name" value="T05307"/>
</dbReference>
<evidence type="ECO:0000313" key="5">
    <source>
        <dbReference type="EMBL" id="CAB80016.1"/>
    </source>
</evidence>
<evidence type="ECO:0000313" key="4">
    <source>
        <dbReference type="EMBL" id="CAA21208.1"/>
    </source>
</evidence>
<dbReference type="PROSITE" id="PS00678">
    <property type="entry name" value="WD_REPEATS_1"/>
    <property type="match status" value="1"/>
</dbReference>
<dbReference type="EMBL" id="AL031804">
    <property type="protein sequence ID" value="CAA21208.1"/>
    <property type="molecule type" value="Genomic_DNA"/>
</dbReference>
<dbReference type="Pfam" id="PF00400">
    <property type="entry name" value="WD40"/>
    <property type="match status" value="3"/>
</dbReference>
<sequence length="243" mass="27096">MKVMDKNLGLEEVQKLEGHTDRVWNVAWNPAADGVIASCSADKTVRIWEQSSLTRSWTCKGHESEVKSVSWNASGSLLATCGRDKSVWIWEIQPEEDDEFDTIAVLTGHSEDVKMVLWHPTMDVLFSCSYDNTIKEISSLLPGLLTFGLSELCSDDLAVKIWKTDISRMQSGEGYVPWDGVIASGAGDDTIQLFVDSDSDSVDGPSYKLLVKKEKAHEMDVNSVQWAPDVSSFPFLRSNWLNM</sequence>
<evidence type="ECO:0000256" key="3">
    <source>
        <dbReference type="PROSITE-ProRule" id="PRU00221"/>
    </source>
</evidence>
<dbReference type="InterPro" id="IPR019775">
    <property type="entry name" value="WD40_repeat_CS"/>
</dbReference>
<protein>
    <submittedName>
        <fullName evidence="4">Uncharacterized protein AT4g32990</fullName>
    </submittedName>
</protein>
<dbReference type="PROSITE" id="PS50082">
    <property type="entry name" value="WD_REPEATS_2"/>
    <property type="match status" value="3"/>
</dbReference>
<evidence type="ECO:0000256" key="2">
    <source>
        <dbReference type="ARBA" id="ARBA00022737"/>
    </source>
</evidence>
<organism evidence="4">
    <name type="scientific">Arabidopsis thaliana</name>
    <name type="common">Mouse-ear cress</name>
    <dbReference type="NCBI Taxonomy" id="3702"/>
    <lineage>
        <taxon>Eukaryota</taxon>
        <taxon>Viridiplantae</taxon>
        <taxon>Streptophyta</taxon>
        <taxon>Embryophyta</taxon>
        <taxon>Tracheophyta</taxon>
        <taxon>Spermatophyta</taxon>
        <taxon>Magnoliopsida</taxon>
        <taxon>eudicotyledons</taxon>
        <taxon>Gunneridae</taxon>
        <taxon>Pentapetalae</taxon>
        <taxon>rosids</taxon>
        <taxon>malvids</taxon>
        <taxon>Brassicales</taxon>
        <taxon>Brassicaceae</taxon>
        <taxon>Camelineae</taxon>
        <taxon>Arabidopsis</taxon>
    </lineage>
</organism>
<dbReference type="EMBL" id="AL161582">
    <property type="protein sequence ID" value="CAB80016.1"/>
    <property type="molecule type" value="Genomic_DNA"/>
</dbReference>
<dbReference type="ExpressionAtlas" id="O82640">
    <property type="expression patterns" value="baseline and differential"/>
</dbReference>
<feature type="repeat" description="WD" evidence="3">
    <location>
        <begin position="59"/>
        <end position="93"/>
    </location>
</feature>
<dbReference type="AlphaFoldDB" id="O82640"/>
<dbReference type="PANTHER" id="PTHR19920:SF0">
    <property type="entry name" value="CYTOSOLIC IRON-SULFUR PROTEIN ASSEMBLY PROTEIN CIAO1-RELATED"/>
    <property type="match status" value="1"/>
</dbReference>
<dbReference type="InterPro" id="IPR036322">
    <property type="entry name" value="WD40_repeat_dom_sf"/>
</dbReference>
<keyword evidence="1 3" id="KW-0853">WD repeat</keyword>
<dbReference type="InterPro" id="IPR001680">
    <property type="entry name" value="WD40_rpt"/>
</dbReference>
<dbReference type="SUPFAM" id="SSF50978">
    <property type="entry name" value="WD40 repeat-like"/>
    <property type="match status" value="1"/>
</dbReference>
<gene>
    <name evidence="4" type="ordered locus">At4g32990</name>
</gene>